<dbReference type="EMBL" id="CP133720">
    <property type="protein sequence ID" value="WMW80561.1"/>
    <property type="molecule type" value="Genomic_DNA"/>
</dbReference>
<organism evidence="1 2">
    <name type="scientific">Undibacterium cyanobacteriorum</name>
    <dbReference type="NCBI Taxonomy" id="3073561"/>
    <lineage>
        <taxon>Bacteria</taxon>
        <taxon>Pseudomonadati</taxon>
        <taxon>Pseudomonadota</taxon>
        <taxon>Betaproteobacteria</taxon>
        <taxon>Burkholderiales</taxon>
        <taxon>Oxalobacteraceae</taxon>
        <taxon>Undibacterium</taxon>
    </lineage>
</organism>
<proteinExistence type="predicted"/>
<sequence length="91" mass="9737">MSVALSPTISNSLNQGLSAYQLSKARGENSTPAPDARALLRAEQEAQGIVSDINTELAASPTTMTREEVLELQRSWGLITGYLGTQVDVFV</sequence>
<dbReference type="RefSeq" id="WP_309482053.1">
    <property type="nucleotide sequence ID" value="NZ_CP133720.1"/>
</dbReference>
<keyword evidence="2" id="KW-1185">Reference proteome</keyword>
<accession>A0ABY9RKJ0</accession>
<reference evidence="1" key="1">
    <citation type="submission" date="2023-09" db="EMBL/GenBank/DDBJ databases">
        <title>Undibacterium sp. 20NA77.5 isolated from freshwater.</title>
        <authorList>
            <person name="Le V."/>
            <person name="Ko S.-R."/>
            <person name="Ahn C.-Y."/>
            <person name="Oh H.-M."/>
        </authorList>
    </citation>
    <scope>NUCLEOTIDE SEQUENCE</scope>
    <source>
        <strain evidence="1">20NA77.5</strain>
    </source>
</reference>
<evidence type="ECO:0000313" key="2">
    <source>
        <dbReference type="Proteomes" id="UP001181355"/>
    </source>
</evidence>
<evidence type="ECO:0000313" key="1">
    <source>
        <dbReference type="EMBL" id="WMW80561.1"/>
    </source>
</evidence>
<protein>
    <submittedName>
        <fullName evidence="1">Uncharacterized protein</fullName>
    </submittedName>
</protein>
<name>A0ABY9RKJ0_9BURK</name>
<dbReference type="Proteomes" id="UP001181355">
    <property type="component" value="Chromosome"/>
</dbReference>
<gene>
    <name evidence="1" type="ORF">RF679_18260</name>
</gene>